<sequence>MRYVQAAILLVFLAAVGLFAAQNMQAITVKFFGWSISAPVALLAVAVYLLGMLTGWTVIAFLRRSIHRVSEVHRRER</sequence>
<dbReference type="KEGG" id="saci:Sinac_0259"/>
<dbReference type="AlphaFoldDB" id="L0D761"/>
<evidence type="ECO:0000313" key="8">
    <source>
        <dbReference type="Proteomes" id="UP000010798"/>
    </source>
</evidence>
<gene>
    <name evidence="7" type="ordered locus">Sinac_0259</name>
</gene>
<dbReference type="EMBL" id="CP003364">
    <property type="protein sequence ID" value="AGA24710.1"/>
    <property type="molecule type" value="Genomic_DNA"/>
</dbReference>
<evidence type="ECO:0000256" key="1">
    <source>
        <dbReference type="ARBA" id="ARBA00022475"/>
    </source>
</evidence>
<name>L0D761_SINAD</name>
<keyword evidence="2 5" id="KW-0812">Transmembrane</keyword>
<evidence type="ECO:0000313" key="7">
    <source>
        <dbReference type="EMBL" id="AGA24710.1"/>
    </source>
</evidence>
<dbReference type="GO" id="GO:0005886">
    <property type="term" value="C:plasma membrane"/>
    <property type="evidence" value="ECO:0007669"/>
    <property type="project" value="InterPro"/>
</dbReference>
<dbReference type="Pfam" id="PF06305">
    <property type="entry name" value="LapA_dom"/>
    <property type="match status" value="1"/>
</dbReference>
<organism evidence="7 8">
    <name type="scientific">Singulisphaera acidiphila (strain ATCC BAA-1392 / DSM 18658 / VKM B-2454 / MOB10)</name>
    <dbReference type="NCBI Taxonomy" id="886293"/>
    <lineage>
        <taxon>Bacteria</taxon>
        <taxon>Pseudomonadati</taxon>
        <taxon>Planctomycetota</taxon>
        <taxon>Planctomycetia</taxon>
        <taxon>Isosphaerales</taxon>
        <taxon>Isosphaeraceae</taxon>
        <taxon>Singulisphaera</taxon>
    </lineage>
</organism>
<keyword evidence="4 5" id="KW-0472">Membrane</keyword>
<keyword evidence="1" id="KW-1003">Cell membrane</keyword>
<evidence type="ECO:0000256" key="4">
    <source>
        <dbReference type="ARBA" id="ARBA00023136"/>
    </source>
</evidence>
<dbReference type="RefSeq" id="WP_015243895.1">
    <property type="nucleotide sequence ID" value="NC_019892.1"/>
</dbReference>
<evidence type="ECO:0000259" key="6">
    <source>
        <dbReference type="Pfam" id="PF06305"/>
    </source>
</evidence>
<reference evidence="7 8" key="1">
    <citation type="submission" date="2012-02" db="EMBL/GenBank/DDBJ databases">
        <title>Complete sequence of chromosome of Singulisphaera acidiphila DSM 18658.</title>
        <authorList>
            <consortium name="US DOE Joint Genome Institute (JGI-PGF)"/>
            <person name="Lucas S."/>
            <person name="Copeland A."/>
            <person name="Lapidus A."/>
            <person name="Glavina del Rio T."/>
            <person name="Dalin E."/>
            <person name="Tice H."/>
            <person name="Bruce D."/>
            <person name="Goodwin L."/>
            <person name="Pitluck S."/>
            <person name="Peters L."/>
            <person name="Ovchinnikova G."/>
            <person name="Chertkov O."/>
            <person name="Kyrpides N."/>
            <person name="Mavromatis K."/>
            <person name="Ivanova N."/>
            <person name="Brettin T."/>
            <person name="Detter J.C."/>
            <person name="Han C."/>
            <person name="Larimer F."/>
            <person name="Land M."/>
            <person name="Hauser L."/>
            <person name="Markowitz V."/>
            <person name="Cheng J.-F."/>
            <person name="Hugenholtz P."/>
            <person name="Woyke T."/>
            <person name="Wu D."/>
            <person name="Tindall B."/>
            <person name="Pomrenke H."/>
            <person name="Brambilla E."/>
            <person name="Klenk H.-P."/>
            <person name="Eisen J.A."/>
        </authorList>
    </citation>
    <scope>NUCLEOTIDE SEQUENCE [LARGE SCALE GENOMIC DNA]</scope>
    <source>
        <strain evidence="8">ATCC BAA-1392 / DSM 18658 / VKM B-2454 / MOB10</strain>
    </source>
</reference>
<evidence type="ECO:0000256" key="3">
    <source>
        <dbReference type="ARBA" id="ARBA00022989"/>
    </source>
</evidence>
<keyword evidence="8" id="KW-1185">Reference proteome</keyword>
<accession>L0D761</accession>
<evidence type="ECO:0000256" key="2">
    <source>
        <dbReference type="ARBA" id="ARBA00022692"/>
    </source>
</evidence>
<protein>
    <recommendedName>
        <fullName evidence="6">Lipopolysaccharide assembly protein A domain-containing protein</fullName>
    </recommendedName>
</protein>
<proteinExistence type="predicted"/>
<feature type="domain" description="Lipopolysaccharide assembly protein A" evidence="6">
    <location>
        <begin position="22"/>
        <end position="66"/>
    </location>
</feature>
<dbReference type="InterPro" id="IPR010445">
    <property type="entry name" value="LapA_dom"/>
</dbReference>
<keyword evidence="3 5" id="KW-1133">Transmembrane helix</keyword>
<dbReference type="HOGENOM" id="CLU_196902_0_0_0"/>
<feature type="transmembrane region" description="Helical" evidence="5">
    <location>
        <begin position="36"/>
        <end position="62"/>
    </location>
</feature>
<evidence type="ECO:0000256" key="5">
    <source>
        <dbReference type="SAM" id="Phobius"/>
    </source>
</evidence>
<dbReference type="Proteomes" id="UP000010798">
    <property type="component" value="Chromosome"/>
</dbReference>